<keyword evidence="3" id="KW-0804">Transcription</keyword>
<evidence type="ECO:0000256" key="3">
    <source>
        <dbReference type="ARBA" id="ARBA00023163"/>
    </source>
</evidence>
<feature type="region of interest" description="Disordered" evidence="5">
    <location>
        <begin position="1"/>
        <end position="58"/>
    </location>
</feature>
<dbReference type="GO" id="GO:0003700">
    <property type="term" value="F:DNA-binding transcription factor activity"/>
    <property type="evidence" value="ECO:0007669"/>
    <property type="project" value="InterPro"/>
</dbReference>
<proteinExistence type="predicted"/>
<dbReference type="PANTHER" id="PTHR31314">
    <property type="entry name" value="MYB FAMILY TRANSCRIPTION FACTOR PHL7-LIKE"/>
    <property type="match status" value="1"/>
</dbReference>
<evidence type="ECO:0000256" key="4">
    <source>
        <dbReference type="ARBA" id="ARBA00023242"/>
    </source>
</evidence>
<dbReference type="SUPFAM" id="SSF46689">
    <property type="entry name" value="Homeodomain-like"/>
    <property type="match status" value="1"/>
</dbReference>
<organism evidence="6 7">
    <name type="scientific">Tripterygium wilfordii</name>
    <name type="common">Thunder God vine</name>
    <dbReference type="NCBI Taxonomy" id="458696"/>
    <lineage>
        <taxon>Eukaryota</taxon>
        <taxon>Viridiplantae</taxon>
        <taxon>Streptophyta</taxon>
        <taxon>Embryophyta</taxon>
        <taxon>Tracheophyta</taxon>
        <taxon>Spermatophyta</taxon>
        <taxon>Magnoliopsida</taxon>
        <taxon>eudicotyledons</taxon>
        <taxon>Gunneridae</taxon>
        <taxon>Pentapetalae</taxon>
        <taxon>rosids</taxon>
        <taxon>fabids</taxon>
        <taxon>Celastrales</taxon>
        <taxon>Celastraceae</taxon>
        <taxon>Tripterygium</taxon>
    </lineage>
</organism>
<evidence type="ECO:0000256" key="2">
    <source>
        <dbReference type="ARBA" id="ARBA00023015"/>
    </source>
</evidence>
<dbReference type="EMBL" id="JAAARO010000001">
    <property type="protein sequence ID" value="KAF5752586.1"/>
    <property type="molecule type" value="Genomic_DNA"/>
</dbReference>
<feature type="compositionally biased region" description="Acidic residues" evidence="5">
    <location>
        <begin position="31"/>
        <end position="47"/>
    </location>
</feature>
<evidence type="ECO:0000313" key="7">
    <source>
        <dbReference type="Proteomes" id="UP000593562"/>
    </source>
</evidence>
<comment type="caution">
    <text evidence="6">The sequence shown here is derived from an EMBL/GenBank/DDBJ whole genome shotgun (WGS) entry which is preliminary data.</text>
</comment>
<name>A0A7J7E2Q5_TRIWF</name>
<comment type="subcellular location">
    <subcellularLocation>
        <location evidence="1">Nucleus</location>
    </subcellularLocation>
</comment>
<gene>
    <name evidence="6" type="ORF">HS088_TW01G00501</name>
</gene>
<feature type="compositionally biased region" description="Polar residues" evidence="5">
    <location>
        <begin position="12"/>
        <end position="24"/>
    </location>
</feature>
<dbReference type="PANTHER" id="PTHR31314:SF175">
    <property type="entry name" value="HTH MYB-TYPE DOMAIN-CONTAINING PROTEIN"/>
    <property type="match status" value="1"/>
</dbReference>
<dbReference type="InterPro" id="IPR006447">
    <property type="entry name" value="Myb_dom_plants"/>
</dbReference>
<dbReference type="AlphaFoldDB" id="A0A7J7E2Q5"/>
<dbReference type="GO" id="GO:0003677">
    <property type="term" value="F:DNA binding"/>
    <property type="evidence" value="ECO:0007669"/>
    <property type="project" value="InterPro"/>
</dbReference>
<keyword evidence="4" id="KW-0539">Nucleus</keyword>
<dbReference type="InParanoid" id="A0A7J7E2Q5"/>
<keyword evidence="2" id="KW-0805">Transcription regulation</keyword>
<dbReference type="Proteomes" id="UP000593562">
    <property type="component" value="Unassembled WGS sequence"/>
</dbReference>
<dbReference type="GO" id="GO:0005634">
    <property type="term" value="C:nucleus"/>
    <property type="evidence" value="ECO:0007669"/>
    <property type="project" value="UniProtKB-SubCell"/>
</dbReference>
<dbReference type="InterPro" id="IPR046955">
    <property type="entry name" value="PHR1-like"/>
</dbReference>
<dbReference type="Gene3D" id="1.10.10.60">
    <property type="entry name" value="Homeodomain-like"/>
    <property type="match status" value="1"/>
</dbReference>
<sequence length="351" mass="39257">MKRNFSCEEGSKTTTTFTSQYNNSSRKKGGEDDDDDDDEDEEEEVDNEEKKSATAGVAVPSCRSVRPYSRSRMPRFRWTPQLHLCFLLAVERLGGQDRATPKLVLQLMNIKGLTIAHMYRSKKINDTDPEKGLSFDSGGHNFYYASQLPKLHSFNQRSSSSLSDACNWRGQDNQICSPHNIDRCGLNGAKQGLHGSVTERVLFGRLKNNSFNGDSHLSTNISSFNNIGPSNTNKRSSTSTHPTILLDEEVESLQRCSRRPISSAQLIKNGSCDRNWRAIHQEVENTAKRKKLDLNLSLNVDEKGMEGTSDEEEEEEEVDSDLCLSLASSSLSTTKHARKTKMVASTLDLIL</sequence>
<protein>
    <submittedName>
        <fullName evidence="6">Uncharacterized protein</fullName>
    </submittedName>
</protein>
<keyword evidence="7" id="KW-1185">Reference proteome</keyword>
<evidence type="ECO:0000313" key="6">
    <source>
        <dbReference type="EMBL" id="KAF5752586.1"/>
    </source>
</evidence>
<reference evidence="6 7" key="1">
    <citation type="journal article" date="2020" name="Nat. Commun.">
        <title>Genome of Tripterygium wilfordii and identification of cytochrome P450 involved in triptolide biosynthesis.</title>
        <authorList>
            <person name="Tu L."/>
            <person name="Su P."/>
            <person name="Zhang Z."/>
            <person name="Gao L."/>
            <person name="Wang J."/>
            <person name="Hu T."/>
            <person name="Zhou J."/>
            <person name="Zhang Y."/>
            <person name="Zhao Y."/>
            <person name="Liu Y."/>
            <person name="Song Y."/>
            <person name="Tong Y."/>
            <person name="Lu Y."/>
            <person name="Yang J."/>
            <person name="Xu C."/>
            <person name="Jia M."/>
            <person name="Peters R.J."/>
            <person name="Huang L."/>
            <person name="Gao W."/>
        </authorList>
    </citation>
    <scope>NUCLEOTIDE SEQUENCE [LARGE SCALE GENOMIC DNA]</scope>
    <source>
        <strain evidence="7">cv. XIE 37</strain>
        <tissue evidence="6">Leaf</tissue>
    </source>
</reference>
<evidence type="ECO:0000256" key="5">
    <source>
        <dbReference type="SAM" id="MobiDB-lite"/>
    </source>
</evidence>
<accession>A0A7J7E2Q5</accession>
<dbReference type="FunCoup" id="A0A7J7E2Q5">
    <property type="interactions" value="88"/>
</dbReference>
<feature type="compositionally biased region" description="Basic and acidic residues" evidence="5">
    <location>
        <begin position="1"/>
        <end position="11"/>
    </location>
</feature>
<evidence type="ECO:0000256" key="1">
    <source>
        <dbReference type="ARBA" id="ARBA00004123"/>
    </source>
</evidence>
<dbReference type="InterPro" id="IPR009057">
    <property type="entry name" value="Homeodomain-like_sf"/>
</dbReference>
<dbReference type="NCBIfam" id="TIGR01557">
    <property type="entry name" value="myb_SHAQKYF"/>
    <property type="match status" value="1"/>
</dbReference>